<dbReference type="AlphaFoldDB" id="A0A1S8WQK8"/>
<dbReference type="Gene3D" id="2.60.40.770">
    <property type="match status" value="1"/>
</dbReference>
<feature type="non-terminal residue" evidence="2">
    <location>
        <position position="116"/>
    </location>
</feature>
<dbReference type="EMBL" id="KV896757">
    <property type="protein sequence ID" value="OON16697.1"/>
    <property type="molecule type" value="Genomic_DNA"/>
</dbReference>
<proteinExistence type="predicted"/>
<keyword evidence="3" id="KW-1185">Reference proteome</keyword>
<evidence type="ECO:0000259" key="1">
    <source>
        <dbReference type="Pfam" id="PF02221"/>
    </source>
</evidence>
<feature type="domain" description="MD-2-related lipid-recognition" evidence="1">
    <location>
        <begin position="25"/>
        <end position="115"/>
    </location>
</feature>
<dbReference type="Pfam" id="PF02221">
    <property type="entry name" value="E1_DerP2_DerF2"/>
    <property type="match status" value="1"/>
</dbReference>
<name>A0A1S8WQK8_OPIVI</name>
<accession>A0A1S8WQK8</accession>
<reference evidence="2 3" key="1">
    <citation type="submission" date="2015-03" db="EMBL/GenBank/DDBJ databases">
        <title>Draft genome of the nematode, Opisthorchis viverrini.</title>
        <authorList>
            <person name="Mitreva M."/>
        </authorList>
    </citation>
    <scope>NUCLEOTIDE SEQUENCE [LARGE SCALE GENOMIC DNA]</scope>
    <source>
        <strain evidence="2">Khon Kaen</strain>
    </source>
</reference>
<protein>
    <recommendedName>
        <fullName evidence="1">MD-2-related lipid-recognition domain-containing protein</fullName>
    </recommendedName>
</protein>
<evidence type="ECO:0000313" key="3">
    <source>
        <dbReference type="Proteomes" id="UP000243686"/>
    </source>
</evidence>
<feature type="non-terminal residue" evidence="2">
    <location>
        <position position="1"/>
    </location>
</feature>
<organism evidence="2 3">
    <name type="scientific">Opisthorchis viverrini</name>
    <name type="common">Southeast Asian liver fluke</name>
    <dbReference type="NCBI Taxonomy" id="6198"/>
    <lineage>
        <taxon>Eukaryota</taxon>
        <taxon>Metazoa</taxon>
        <taxon>Spiralia</taxon>
        <taxon>Lophotrochozoa</taxon>
        <taxon>Platyhelminthes</taxon>
        <taxon>Trematoda</taxon>
        <taxon>Digenea</taxon>
        <taxon>Opisthorchiida</taxon>
        <taxon>Opisthorchiata</taxon>
        <taxon>Opisthorchiidae</taxon>
        <taxon>Opisthorchis</taxon>
    </lineage>
</organism>
<gene>
    <name evidence="2" type="ORF">X801_07480</name>
</gene>
<dbReference type="InterPro" id="IPR014756">
    <property type="entry name" value="Ig_E-set"/>
</dbReference>
<dbReference type="InterPro" id="IPR003172">
    <property type="entry name" value="ML_dom"/>
</dbReference>
<dbReference type="Proteomes" id="UP000243686">
    <property type="component" value="Unassembled WGS sequence"/>
</dbReference>
<sequence length="116" mass="12715">SLPSENPPTSIILTQVFSVHTGSSVPVGAVTVEPCARLPCELRRGGKTKFGIRFQSDHDLGYIGQAEARIVAWGVAVPIPLSSTQICESINPQCPLMEGQWYTYSRIIHIDKSYSR</sequence>
<dbReference type="SUPFAM" id="SSF81296">
    <property type="entry name" value="E set domains"/>
    <property type="match status" value="1"/>
</dbReference>
<evidence type="ECO:0000313" key="2">
    <source>
        <dbReference type="EMBL" id="OON16697.1"/>
    </source>
</evidence>